<accession>A0A9X3J3L7</accession>
<dbReference type="Proteomes" id="UP001150924">
    <property type="component" value="Unassembled WGS sequence"/>
</dbReference>
<dbReference type="AlphaFoldDB" id="A0A9X3J3L7"/>
<organism evidence="1 2">
    <name type="scientific">Nannocystis pusilla</name>
    <dbReference type="NCBI Taxonomy" id="889268"/>
    <lineage>
        <taxon>Bacteria</taxon>
        <taxon>Pseudomonadati</taxon>
        <taxon>Myxococcota</taxon>
        <taxon>Polyangia</taxon>
        <taxon>Nannocystales</taxon>
        <taxon>Nannocystaceae</taxon>
        <taxon>Nannocystis</taxon>
    </lineage>
</organism>
<reference evidence="1" key="1">
    <citation type="submission" date="2022-11" db="EMBL/GenBank/DDBJ databases">
        <title>Minimal conservation of predation-associated metabolite biosynthetic gene clusters underscores biosynthetic potential of Myxococcota including descriptions for ten novel species: Archangium lansinium sp. nov., Myxococcus landrumus sp. nov., Nannocystis bai.</title>
        <authorList>
            <person name="Ahearne A."/>
            <person name="Stevens C."/>
            <person name="Phillips K."/>
        </authorList>
    </citation>
    <scope>NUCLEOTIDE SEQUENCE</scope>
    <source>
        <strain evidence="1">Na p29</strain>
    </source>
</reference>
<dbReference type="PROSITE" id="PS51257">
    <property type="entry name" value="PROKAR_LIPOPROTEIN"/>
    <property type="match status" value="1"/>
</dbReference>
<proteinExistence type="predicted"/>
<sequence length="177" mass="19252">MIERFWTHLALAALMAGAACPEPDVCTQTGCALEPWIRVVDEGTTGGHLRAGKYLFRLQSADITFEWECVLAADDAPDPACDRSSLTAMGESKDGPVRWVVDVAHEGDGLAIELVEIQEEGNIITGPEQLTVTVIRDDLVQVEEMHHPEYTGHWPNGMECGPYCAAASEPVVVHVPE</sequence>
<evidence type="ECO:0000313" key="2">
    <source>
        <dbReference type="Proteomes" id="UP001150924"/>
    </source>
</evidence>
<gene>
    <name evidence="1" type="ORF">OV079_49190</name>
</gene>
<protein>
    <recommendedName>
        <fullName evidence="3">Lipoprotein</fullName>
    </recommendedName>
</protein>
<dbReference type="EMBL" id="JAPNKE010000002">
    <property type="protein sequence ID" value="MCY1013375.1"/>
    <property type="molecule type" value="Genomic_DNA"/>
</dbReference>
<keyword evidence="2" id="KW-1185">Reference proteome</keyword>
<evidence type="ECO:0000313" key="1">
    <source>
        <dbReference type="EMBL" id="MCY1013375.1"/>
    </source>
</evidence>
<dbReference type="RefSeq" id="WP_267777251.1">
    <property type="nucleotide sequence ID" value="NZ_JAPNKE010000002.1"/>
</dbReference>
<name>A0A9X3J3L7_9BACT</name>
<comment type="caution">
    <text evidence="1">The sequence shown here is derived from an EMBL/GenBank/DDBJ whole genome shotgun (WGS) entry which is preliminary data.</text>
</comment>
<evidence type="ECO:0008006" key="3">
    <source>
        <dbReference type="Google" id="ProtNLM"/>
    </source>
</evidence>